<dbReference type="InterPro" id="IPR002403">
    <property type="entry name" value="Cyt_P450_E_grp-IV"/>
</dbReference>
<keyword evidence="6" id="KW-0503">Monooxygenase</keyword>
<dbReference type="AlphaFoldDB" id="A0A9P8CCY7"/>
<gene>
    <name evidence="8" type="ORF">BJ878DRAFT_516770</name>
</gene>
<dbReference type="GO" id="GO:0004497">
    <property type="term" value="F:monooxygenase activity"/>
    <property type="evidence" value="ECO:0007669"/>
    <property type="project" value="UniProtKB-KW"/>
</dbReference>
<accession>A0A9P8CCY7</accession>
<comment type="cofactor">
    <cofactor evidence="1 7">
        <name>heme</name>
        <dbReference type="ChEBI" id="CHEBI:30413"/>
    </cofactor>
</comment>
<reference evidence="8" key="1">
    <citation type="journal article" date="2021" name="IMA Fungus">
        <title>Genomic characterization of three marine fungi, including Emericellopsis atlantica sp. nov. with signatures of a generalist lifestyle and marine biomass degradation.</title>
        <authorList>
            <person name="Hagestad O.C."/>
            <person name="Hou L."/>
            <person name="Andersen J.H."/>
            <person name="Hansen E.H."/>
            <person name="Altermark B."/>
            <person name="Li C."/>
            <person name="Kuhnert E."/>
            <person name="Cox R.J."/>
            <person name="Crous P.W."/>
            <person name="Spatafora J.W."/>
            <person name="Lail K."/>
            <person name="Amirebrahimi M."/>
            <person name="Lipzen A."/>
            <person name="Pangilinan J."/>
            <person name="Andreopoulos W."/>
            <person name="Hayes R.D."/>
            <person name="Ng V."/>
            <person name="Grigoriev I.V."/>
            <person name="Jackson S.A."/>
            <person name="Sutton T.D.S."/>
            <person name="Dobson A.D.W."/>
            <person name="Rama T."/>
        </authorList>
    </citation>
    <scope>NUCLEOTIDE SEQUENCE</scope>
    <source>
        <strain evidence="8">TRa3180A</strain>
    </source>
</reference>
<dbReference type="GO" id="GO:0005506">
    <property type="term" value="F:iron ion binding"/>
    <property type="evidence" value="ECO:0007669"/>
    <property type="project" value="InterPro"/>
</dbReference>
<keyword evidence="9" id="KW-1185">Reference proteome</keyword>
<dbReference type="Pfam" id="PF00067">
    <property type="entry name" value="p450"/>
    <property type="match status" value="1"/>
</dbReference>
<dbReference type="SUPFAM" id="SSF48264">
    <property type="entry name" value="Cytochrome P450"/>
    <property type="match status" value="1"/>
</dbReference>
<evidence type="ECO:0000256" key="7">
    <source>
        <dbReference type="PIRSR" id="PIRSR602403-1"/>
    </source>
</evidence>
<dbReference type="PANTHER" id="PTHR24305:SF157">
    <property type="entry name" value="N-ACETYLTRYPTOPHAN 6-HYDROXYLASE IVOC-RELATED"/>
    <property type="match status" value="1"/>
</dbReference>
<dbReference type="GO" id="GO:0020037">
    <property type="term" value="F:heme binding"/>
    <property type="evidence" value="ECO:0007669"/>
    <property type="project" value="InterPro"/>
</dbReference>
<dbReference type="Proteomes" id="UP000887226">
    <property type="component" value="Unassembled WGS sequence"/>
</dbReference>
<protein>
    <submittedName>
        <fullName evidence="8">Cytochrome P450</fullName>
    </submittedName>
</protein>
<dbReference type="GO" id="GO:0016705">
    <property type="term" value="F:oxidoreductase activity, acting on paired donors, with incorporation or reduction of molecular oxygen"/>
    <property type="evidence" value="ECO:0007669"/>
    <property type="project" value="InterPro"/>
</dbReference>
<dbReference type="InterPro" id="IPR036396">
    <property type="entry name" value="Cyt_P450_sf"/>
</dbReference>
<keyword evidence="5 7" id="KW-0408">Iron</keyword>
<evidence type="ECO:0000256" key="5">
    <source>
        <dbReference type="ARBA" id="ARBA00023004"/>
    </source>
</evidence>
<dbReference type="EMBL" id="MU254102">
    <property type="protein sequence ID" value="KAG9242187.1"/>
    <property type="molecule type" value="Genomic_DNA"/>
</dbReference>
<evidence type="ECO:0000256" key="1">
    <source>
        <dbReference type="ARBA" id="ARBA00001971"/>
    </source>
</evidence>
<evidence type="ECO:0000313" key="9">
    <source>
        <dbReference type="Proteomes" id="UP000887226"/>
    </source>
</evidence>
<proteinExistence type="inferred from homology"/>
<keyword evidence="7" id="KW-0349">Heme</keyword>
<comment type="caution">
    <text evidence="8">The sequence shown here is derived from an EMBL/GenBank/DDBJ whole genome shotgun (WGS) entry which is preliminary data.</text>
</comment>
<dbReference type="Gene3D" id="1.10.630.10">
    <property type="entry name" value="Cytochrome P450"/>
    <property type="match status" value="1"/>
</dbReference>
<name>A0A9P8CCY7_9HELO</name>
<evidence type="ECO:0000256" key="6">
    <source>
        <dbReference type="ARBA" id="ARBA00023033"/>
    </source>
</evidence>
<evidence type="ECO:0000256" key="3">
    <source>
        <dbReference type="ARBA" id="ARBA00022723"/>
    </source>
</evidence>
<dbReference type="PRINTS" id="PR00465">
    <property type="entry name" value="EP450IV"/>
</dbReference>
<dbReference type="InterPro" id="IPR050121">
    <property type="entry name" value="Cytochrome_P450_monoxygenase"/>
</dbReference>
<dbReference type="PANTHER" id="PTHR24305">
    <property type="entry name" value="CYTOCHROME P450"/>
    <property type="match status" value="1"/>
</dbReference>
<keyword evidence="3 7" id="KW-0479">Metal-binding</keyword>
<sequence>MLILGQLHSVSQRPCFTFSLTQKEIEQFEARARHGNKTSQRHHHEYDSVVELPCLRSVIKEDSRLSYGIVASMLGVAPKEEMHFQQWTIPRGTAVSMTAALIHHDPIIFPDSHTFDFERLLEGSDSGRLDRYLVPIFTGSKMCLGVNLAWTELYLAMSRMVENFARDDCRMVLWETCVDDV</sequence>
<evidence type="ECO:0000256" key="4">
    <source>
        <dbReference type="ARBA" id="ARBA00023002"/>
    </source>
</evidence>
<keyword evidence="4" id="KW-0560">Oxidoreductase</keyword>
<evidence type="ECO:0000256" key="2">
    <source>
        <dbReference type="ARBA" id="ARBA00010617"/>
    </source>
</evidence>
<feature type="binding site" description="axial binding residue" evidence="7">
    <location>
        <position position="143"/>
    </location>
    <ligand>
        <name>heme</name>
        <dbReference type="ChEBI" id="CHEBI:30413"/>
    </ligand>
    <ligandPart>
        <name>Fe</name>
        <dbReference type="ChEBI" id="CHEBI:18248"/>
    </ligandPart>
</feature>
<evidence type="ECO:0000313" key="8">
    <source>
        <dbReference type="EMBL" id="KAG9242187.1"/>
    </source>
</evidence>
<organism evidence="8 9">
    <name type="scientific">Calycina marina</name>
    <dbReference type="NCBI Taxonomy" id="1763456"/>
    <lineage>
        <taxon>Eukaryota</taxon>
        <taxon>Fungi</taxon>
        <taxon>Dikarya</taxon>
        <taxon>Ascomycota</taxon>
        <taxon>Pezizomycotina</taxon>
        <taxon>Leotiomycetes</taxon>
        <taxon>Helotiales</taxon>
        <taxon>Pezizellaceae</taxon>
        <taxon>Calycina</taxon>
    </lineage>
</organism>
<comment type="similarity">
    <text evidence="2">Belongs to the cytochrome P450 family.</text>
</comment>
<dbReference type="OrthoDB" id="3945418at2759"/>
<dbReference type="InterPro" id="IPR001128">
    <property type="entry name" value="Cyt_P450"/>
</dbReference>